<evidence type="ECO:0000313" key="3">
    <source>
        <dbReference type="Proteomes" id="UP000184121"/>
    </source>
</evidence>
<evidence type="ECO:0000313" key="2">
    <source>
        <dbReference type="EMBL" id="SHL86001.1"/>
    </source>
</evidence>
<keyword evidence="3" id="KW-1185">Reference proteome</keyword>
<feature type="signal peptide" evidence="1">
    <location>
        <begin position="1"/>
        <end position="20"/>
    </location>
</feature>
<sequence>MIKLYLLCIFIFLGITTSKAQGTEVEEKIPFTEPRFRYYLQTLLFFNEYLDTDNGSFNTTQVRGLLPIGSKAWNLRFDLPLISANTNEQNKTGLGDVGMGISYIPFMKNNQGIALRTRVYANSAVDPAFGSGKWVVMPAFFYGRYLNSKKNLWISSFEYQQSFAGSSERNDISIAVFESVLFHFFGKNWIAGDVALRYNSTLSGYQNNAYVEYGRRITPTNLVYIHPSVAFGGDKTYNYGIEAGVLILF</sequence>
<feature type="chain" id="PRO_5013337078" description="Lipid A phosphoethanolamine transferase" evidence="1">
    <location>
        <begin position="21"/>
        <end position="249"/>
    </location>
</feature>
<evidence type="ECO:0008006" key="4">
    <source>
        <dbReference type="Google" id="ProtNLM"/>
    </source>
</evidence>
<accession>A0A1M7E2L0</accession>
<dbReference type="RefSeq" id="WP_072971212.1">
    <property type="nucleotide sequence ID" value="NZ_FRBY01000002.1"/>
</dbReference>
<dbReference type="AlphaFoldDB" id="A0A1M7E2L0"/>
<proteinExistence type="predicted"/>
<protein>
    <recommendedName>
        <fullName evidence="4">Lipid A phosphoethanolamine transferase</fullName>
    </recommendedName>
</protein>
<dbReference type="STRING" id="29534.SAMN05444366_1817"/>
<organism evidence="2 3">
    <name type="scientific">Flavobacterium saccharophilum</name>
    <dbReference type="NCBI Taxonomy" id="29534"/>
    <lineage>
        <taxon>Bacteria</taxon>
        <taxon>Pseudomonadati</taxon>
        <taxon>Bacteroidota</taxon>
        <taxon>Flavobacteriia</taxon>
        <taxon>Flavobacteriales</taxon>
        <taxon>Flavobacteriaceae</taxon>
        <taxon>Flavobacterium</taxon>
    </lineage>
</organism>
<keyword evidence="1" id="KW-0732">Signal</keyword>
<dbReference type="OrthoDB" id="1372524at2"/>
<dbReference type="EMBL" id="FRBY01000002">
    <property type="protein sequence ID" value="SHL86001.1"/>
    <property type="molecule type" value="Genomic_DNA"/>
</dbReference>
<reference evidence="3" key="1">
    <citation type="submission" date="2016-11" db="EMBL/GenBank/DDBJ databases">
        <authorList>
            <person name="Varghese N."/>
            <person name="Submissions S."/>
        </authorList>
    </citation>
    <scope>NUCLEOTIDE SEQUENCE [LARGE SCALE GENOMIC DNA]</scope>
    <source>
        <strain evidence="3">DSM 1811</strain>
    </source>
</reference>
<evidence type="ECO:0000256" key="1">
    <source>
        <dbReference type="SAM" id="SignalP"/>
    </source>
</evidence>
<name>A0A1M7E2L0_9FLAO</name>
<dbReference type="Proteomes" id="UP000184121">
    <property type="component" value="Unassembled WGS sequence"/>
</dbReference>
<gene>
    <name evidence="2" type="ORF">SAMN05444366_1817</name>
</gene>